<reference evidence="2" key="1">
    <citation type="submission" date="2020-10" db="EMBL/GenBank/DDBJ databases">
        <authorList>
            <person name="Gilroy R."/>
        </authorList>
    </citation>
    <scope>NUCLEOTIDE SEQUENCE</scope>
    <source>
        <strain evidence="2">CHK147-3167</strain>
    </source>
</reference>
<dbReference type="AlphaFoldDB" id="A0A9D0ZPN2"/>
<protein>
    <recommendedName>
        <fullName evidence="1">Group II intron maturase-specific domain-containing protein</fullName>
    </recommendedName>
</protein>
<accession>A0A9D0ZPN2</accession>
<dbReference type="InterPro" id="IPR013597">
    <property type="entry name" value="Mat_intron_G2"/>
</dbReference>
<proteinExistence type="predicted"/>
<dbReference type="Proteomes" id="UP000886786">
    <property type="component" value="Unassembled WGS sequence"/>
</dbReference>
<evidence type="ECO:0000313" key="2">
    <source>
        <dbReference type="EMBL" id="HIQ90191.1"/>
    </source>
</evidence>
<gene>
    <name evidence="2" type="ORF">IAB27_00990</name>
</gene>
<organism evidence="2 3">
    <name type="scientific">Candidatus Coprosoma intestinipullorum</name>
    <dbReference type="NCBI Taxonomy" id="2840752"/>
    <lineage>
        <taxon>Bacteria</taxon>
        <taxon>Bacillati</taxon>
        <taxon>Bacillota</taxon>
        <taxon>Bacillota incertae sedis</taxon>
        <taxon>Candidatus Coprosoma</taxon>
    </lineage>
</organism>
<evidence type="ECO:0000259" key="1">
    <source>
        <dbReference type="Pfam" id="PF08388"/>
    </source>
</evidence>
<name>A0A9D0ZPN2_9FIRM</name>
<feature type="domain" description="Group II intron maturase-specific" evidence="1">
    <location>
        <begin position="33"/>
        <end position="77"/>
    </location>
</feature>
<evidence type="ECO:0000313" key="3">
    <source>
        <dbReference type="Proteomes" id="UP000886786"/>
    </source>
</evidence>
<sequence length="77" mass="9290">MKSKIARKKVKYLGFYKKLGKDKWRAKSYIKSIQKFKRKLKQITKISCSISLVIRIQKLNYVIKGWINHFRIADMKK</sequence>
<comment type="caution">
    <text evidence="2">The sequence shown here is derived from an EMBL/GenBank/DDBJ whole genome shotgun (WGS) entry which is preliminary data.</text>
</comment>
<dbReference type="EMBL" id="DVFV01000023">
    <property type="protein sequence ID" value="HIQ90191.1"/>
    <property type="molecule type" value="Genomic_DNA"/>
</dbReference>
<reference evidence="2" key="2">
    <citation type="journal article" date="2021" name="PeerJ">
        <title>Extensive microbial diversity within the chicken gut microbiome revealed by metagenomics and culture.</title>
        <authorList>
            <person name="Gilroy R."/>
            <person name="Ravi A."/>
            <person name="Getino M."/>
            <person name="Pursley I."/>
            <person name="Horton D.L."/>
            <person name="Alikhan N.F."/>
            <person name="Baker D."/>
            <person name="Gharbi K."/>
            <person name="Hall N."/>
            <person name="Watson M."/>
            <person name="Adriaenssens E.M."/>
            <person name="Foster-Nyarko E."/>
            <person name="Jarju S."/>
            <person name="Secka A."/>
            <person name="Antonio M."/>
            <person name="Oren A."/>
            <person name="Chaudhuri R.R."/>
            <person name="La Ragione R."/>
            <person name="Hildebrand F."/>
            <person name="Pallen M.J."/>
        </authorList>
    </citation>
    <scope>NUCLEOTIDE SEQUENCE</scope>
    <source>
        <strain evidence="2">CHK147-3167</strain>
    </source>
</reference>
<dbReference type="Pfam" id="PF08388">
    <property type="entry name" value="GIIM"/>
    <property type="match status" value="1"/>
</dbReference>